<keyword evidence="17" id="KW-0812">Transmembrane</keyword>
<keyword evidence="5" id="KW-0813">Transport</keyword>
<keyword evidence="10" id="KW-0249">Electron transport</keyword>
<keyword evidence="9" id="KW-0274">FAD</keyword>
<keyword evidence="15" id="KW-0676">Redox-active center</keyword>
<dbReference type="GO" id="GO:0034975">
    <property type="term" value="P:protein folding in endoplasmic reticulum"/>
    <property type="evidence" value="ECO:0007669"/>
    <property type="project" value="InterPro"/>
</dbReference>
<dbReference type="VEuPathDB" id="FungiDB:SPPG_02717"/>
<keyword evidence="14" id="KW-0325">Glycoprotein</keyword>
<keyword evidence="20" id="KW-1185">Reference proteome</keyword>
<proteinExistence type="inferred from homology"/>
<comment type="subunit">
    <text evidence="4">May function both as a monomer and a homodimer.</text>
</comment>
<dbReference type="GO" id="GO:0005789">
    <property type="term" value="C:endoplasmic reticulum membrane"/>
    <property type="evidence" value="ECO:0007669"/>
    <property type="project" value="UniProtKB-SubCell"/>
</dbReference>
<keyword evidence="17" id="KW-1133">Transmembrane helix</keyword>
<dbReference type="InterPro" id="IPR037192">
    <property type="entry name" value="ERO1-like_sf"/>
</dbReference>
<evidence type="ECO:0008006" key="21">
    <source>
        <dbReference type="Google" id="ProtNLM"/>
    </source>
</evidence>
<dbReference type="PANTHER" id="PTHR12613:SF0">
    <property type="entry name" value="ERO1-LIKE PROTEIN"/>
    <property type="match status" value="1"/>
</dbReference>
<reference evidence="19 20" key="1">
    <citation type="submission" date="2009-08" db="EMBL/GenBank/DDBJ databases">
        <title>The Genome Sequence of Spizellomyces punctatus strain DAOM BR117.</title>
        <authorList>
            <consortium name="The Broad Institute Genome Sequencing Platform"/>
            <person name="Russ C."/>
            <person name="Cuomo C."/>
            <person name="Shea T."/>
            <person name="Young S.K."/>
            <person name="Zeng Q."/>
            <person name="Koehrsen M."/>
            <person name="Haas B."/>
            <person name="Borodovsky M."/>
            <person name="Guigo R."/>
            <person name="Alvarado L."/>
            <person name="Berlin A."/>
            <person name="Bochicchio J."/>
            <person name="Borenstein D."/>
            <person name="Chapman S."/>
            <person name="Chen Z."/>
            <person name="Engels R."/>
            <person name="Freedman E."/>
            <person name="Gellesch M."/>
            <person name="Goldberg J."/>
            <person name="Griggs A."/>
            <person name="Gujja S."/>
            <person name="Heiman D."/>
            <person name="Hepburn T."/>
            <person name="Howarth C."/>
            <person name="Jen D."/>
            <person name="Larson L."/>
            <person name="Lewis B."/>
            <person name="Mehta T."/>
            <person name="Park D."/>
            <person name="Pearson M."/>
            <person name="Roberts A."/>
            <person name="Saif S."/>
            <person name="Shenoy N."/>
            <person name="Sisk P."/>
            <person name="Stolte C."/>
            <person name="Sykes S."/>
            <person name="Thomson T."/>
            <person name="Walk T."/>
            <person name="White J."/>
            <person name="Yandava C."/>
            <person name="Burger G."/>
            <person name="Gray M.W."/>
            <person name="Holland P.W.H."/>
            <person name="King N."/>
            <person name="Lang F.B.F."/>
            <person name="Roger A.J."/>
            <person name="Ruiz-Trillo I."/>
            <person name="Lander E."/>
            <person name="Nusbaum C."/>
        </authorList>
    </citation>
    <scope>NUCLEOTIDE SEQUENCE [LARGE SCALE GENOMIC DNA]</scope>
    <source>
        <strain evidence="19 20">DAOM BR117</strain>
    </source>
</reference>
<dbReference type="AlphaFoldDB" id="A0A0L0HLC6"/>
<dbReference type="STRING" id="645134.A0A0L0HLC6"/>
<dbReference type="FunCoup" id="A0A0L0HLC6">
    <property type="interactions" value="360"/>
</dbReference>
<evidence type="ECO:0000256" key="13">
    <source>
        <dbReference type="ARBA" id="ARBA00023157"/>
    </source>
</evidence>
<dbReference type="eggNOG" id="KOG2608">
    <property type="taxonomic scope" value="Eukaryota"/>
</dbReference>
<comment type="subcellular location">
    <subcellularLocation>
        <location evidence="2">Endoplasmic reticulum membrane</location>
        <topology evidence="2">Peripheral membrane protein</topology>
        <orientation evidence="2">Lumenal side</orientation>
    </subcellularLocation>
</comment>
<name>A0A0L0HLC6_SPIPD</name>
<accession>A0A0L0HLC6</accession>
<evidence type="ECO:0000256" key="5">
    <source>
        <dbReference type="ARBA" id="ARBA00022448"/>
    </source>
</evidence>
<feature type="transmembrane region" description="Helical" evidence="17">
    <location>
        <begin position="481"/>
        <end position="499"/>
    </location>
</feature>
<evidence type="ECO:0000256" key="11">
    <source>
        <dbReference type="ARBA" id="ARBA00023002"/>
    </source>
</evidence>
<dbReference type="GO" id="GO:0071949">
    <property type="term" value="F:FAD binding"/>
    <property type="evidence" value="ECO:0007669"/>
    <property type="project" value="InterPro"/>
</dbReference>
<dbReference type="RefSeq" id="XP_016610275.1">
    <property type="nucleotide sequence ID" value="XM_016751002.1"/>
</dbReference>
<evidence type="ECO:0000256" key="1">
    <source>
        <dbReference type="ARBA" id="ARBA00001974"/>
    </source>
</evidence>
<evidence type="ECO:0000256" key="12">
    <source>
        <dbReference type="ARBA" id="ARBA00023136"/>
    </source>
</evidence>
<comment type="similarity">
    <text evidence="3">Belongs to the EROs family.</text>
</comment>
<dbReference type="GeneID" id="27686284"/>
<comment type="cofactor">
    <cofactor evidence="1">
        <name>FAD</name>
        <dbReference type="ChEBI" id="CHEBI:57692"/>
    </cofactor>
</comment>
<gene>
    <name evidence="19" type="ORF">SPPG_02717</name>
</gene>
<dbReference type="Proteomes" id="UP000053201">
    <property type="component" value="Unassembled WGS sequence"/>
</dbReference>
<keyword evidence="8" id="KW-0256">Endoplasmic reticulum</keyword>
<feature type="signal peptide" evidence="18">
    <location>
        <begin position="1"/>
        <end position="23"/>
    </location>
</feature>
<evidence type="ECO:0000256" key="3">
    <source>
        <dbReference type="ARBA" id="ARBA00008277"/>
    </source>
</evidence>
<evidence type="ECO:0000256" key="10">
    <source>
        <dbReference type="ARBA" id="ARBA00022982"/>
    </source>
</evidence>
<evidence type="ECO:0000256" key="7">
    <source>
        <dbReference type="ARBA" id="ARBA00022729"/>
    </source>
</evidence>
<evidence type="ECO:0000256" key="15">
    <source>
        <dbReference type="ARBA" id="ARBA00023284"/>
    </source>
</evidence>
<evidence type="ECO:0000313" key="20">
    <source>
        <dbReference type="Proteomes" id="UP000053201"/>
    </source>
</evidence>
<keyword evidence="12 17" id="KW-0472">Membrane</keyword>
<evidence type="ECO:0000256" key="14">
    <source>
        <dbReference type="ARBA" id="ARBA00023180"/>
    </source>
</evidence>
<evidence type="ECO:0000256" key="6">
    <source>
        <dbReference type="ARBA" id="ARBA00022630"/>
    </source>
</evidence>
<evidence type="ECO:0000256" key="2">
    <source>
        <dbReference type="ARBA" id="ARBA00004367"/>
    </source>
</evidence>
<dbReference type="EMBL" id="KQ257453">
    <property type="protein sequence ID" value="KND02236.1"/>
    <property type="molecule type" value="Genomic_DNA"/>
</dbReference>
<evidence type="ECO:0000256" key="9">
    <source>
        <dbReference type="ARBA" id="ARBA00022827"/>
    </source>
</evidence>
<dbReference type="PANTHER" id="PTHR12613">
    <property type="entry name" value="ERO1-RELATED"/>
    <property type="match status" value="1"/>
</dbReference>
<dbReference type="OrthoDB" id="269384at2759"/>
<sequence>MLLRTATAWTLTAVLACIPLALTSVKSDISREIDQLSASLEDKVQPYCSPSGPISDACCEFRTIQKVNSELSPLLAELVTTSFFRYWKTNLHKDCPFWQENPLCILRDCSVVEADESEIPEHWKTSALSSVDQSPLDNGFSLMSKSCQWSEADFCAVEDDFSAEGCYINLLKNPERFTGYGGESAARIWGAIYRENCFNLFENNLEGTLTNRRKELENTCMEKRVFYRLLSGLHASISTHICDQWLDRKSGEWIRNLTCFSDRVGNHPDRVQNLYFTYTMMVRAVAKLAPYLRNHQVHQFCTGSGADTHRIEDLVEQVADKAVACGPTFDEKTLFVDSGSMLLKEEFKTHFRNISQIMDCVGCEKCRLWGKLQISGLGTALKILFSYDDNPMLYRLTRGEVVALFNTLNRLSESVAAVDEFRAMHQKQAKEDKVAEQTNGSAGPDKIKDTPKLDTELKDQLPPLPLLDMFSYTRLSDPRHYLSYTIGFVIVVFGVVRIIHRAWKLNNGTLKLPPEYEYDADGHVVKKEEAEVAKSSSSVKRVVKLEKRRLGKQQRE</sequence>
<dbReference type="GO" id="GO:0015035">
    <property type="term" value="F:protein-disulfide reductase activity"/>
    <property type="evidence" value="ECO:0007669"/>
    <property type="project" value="InterPro"/>
</dbReference>
<dbReference type="SUPFAM" id="SSF110019">
    <property type="entry name" value="ERO1-like"/>
    <property type="match status" value="1"/>
</dbReference>
<keyword evidence="6" id="KW-0285">Flavoprotein</keyword>
<protein>
    <recommendedName>
        <fullName evidence="21">Endoplasmic oxidoreductin-1</fullName>
    </recommendedName>
</protein>
<evidence type="ECO:0000256" key="17">
    <source>
        <dbReference type="SAM" id="Phobius"/>
    </source>
</evidence>
<dbReference type="InParanoid" id="A0A0L0HLC6"/>
<evidence type="ECO:0000256" key="16">
    <source>
        <dbReference type="SAM" id="MobiDB-lite"/>
    </source>
</evidence>
<evidence type="ECO:0000256" key="18">
    <source>
        <dbReference type="SAM" id="SignalP"/>
    </source>
</evidence>
<keyword evidence="11" id="KW-0560">Oxidoreductase</keyword>
<evidence type="ECO:0000256" key="4">
    <source>
        <dbReference type="ARBA" id="ARBA00011802"/>
    </source>
</evidence>
<dbReference type="OMA" id="CYKDRLH"/>
<dbReference type="PROSITE" id="PS51257">
    <property type="entry name" value="PROKAR_LIPOPROTEIN"/>
    <property type="match status" value="1"/>
</dbReference>
<feature type="region of interest" description="Disordered" evidence="16">
    <location>
        <begin position="428"/>
        <end position="451"/>
    </location>
</feature>
<dbReference type="GO" id="GO:0016972">
    <property type="term" value="F:thiol oxidase activity"/>
    <property type="evidence" value="ECO:0007669"/>
    <property type="project" value="InterPro"/>
</dbReference>
<keyword evidence="13" id="KW-1015">Disulfide bond</keyword>
<dbReference type="InterPro" id="IPR007266">
    <property type="entry name" value="Ero1"/>
</dbReference>
<evidence type="ECO:0000313" key="19">
    <source>
        <dbReference type="EMBL" id="KND02236.1"/>
    </source>
</evidence>
<keyword evidence="7 18" id="KW-0732">Signal</keyword>
<feature type="chain" id="PRO_5005540170" description="Endoplasmic oxidoreductin-1" evidence="18">
    <location>
        <begin position="24"/>
        <end position="556"/>
    </location>
</feature>
<evidence type="ECO:0000256" key="8">
    <source>
        <dbReference type="ARBA" id="ARBA00022824"/>
    </source>
</evidence>
<organism evidence="19 20">
    <name type="scientific">Spizellomyces punctatus (strain DAOM BR117)</name>
    <dbReference type="NCBI Taxonomy" id="645134"/>
    <lineage>
        <taxon>Eukaryota</taxon>
        <taxon>Fungi</taxon>
        <taxon>Fungi incertae sedis</taxon>
        <taxon>Chytridiomycota</taxon>
        <taxon>Chytridiomycota incertae sedis</taxon>
        <taxon>Chytridiomycetes</taxon>
        <taxon>Spizellomycetales</taxon>
        <taxon>Spizellomycetaceae</taxon>
        <taxon>Spizellomyces</taxon>
    </lineage>
</organism>
<dbReference type="Pfam" id="PF04137">
    <property type="entry name" value="ERO1"/>
    <property type="match status" value="1"/>
</dbReference>